<sequence>MALVNDNRAAQIPVGIAVLSKDQWDAWLATPSGTALWKVREDANALKVSLSSATKHKAKCLRKTDLLTGGFWLCDVTLPDDTFREWLKKGTLVRDQEESFTCYMDFFKMMKEPFCQMTPAMWQLEERPWIHACGTSPPAPQWTFYVPLDKKTCDMMLPEHAGRRGGNWPDEAVPMFEKKKEAVILMACMSYDSNRMVTVSVNAATASKFIRPMPGMMDVWYAPEDALREAAGSLQWSVSFVDLSTKASPHSRDNCKMAFFHEKKRKSDASAVIDRTDGLLINEDIERTDSICKRLKTIKEELAAGTLSNRTAFEQHRELGLMLQSTAAQPHQIGSRLRTQTSMEQLYSREFRDASGKGSTEPNPTTDQPHGDHAATEMEGSGPGRAPKELVDMPLKHHICLADCLSGTCWKYTSS</sequence>
<protein>
    <submittedName>
        <fullName evidence="2">Uncharacterized protein</fullName>
    </submittedName>
</protein>
<accession>A0ABP0PLP9</accession>
<feature type="region of interest" description="Disordered" evidence="1">
    <location>
        <begin position="352"/>
        <end position="389"/>
    </location>
</feature>
<reference evidence="2 3" key="1">
    <citation type="submission" date="2024-02" db="EMBL/GenBank/DDBJ databases">
        <authorList>
            <person name="Chen Y."/>
            <person name="Shah S."/>
            <person name="Dougan E. K."/>
            <person name="Thang M."/>
            <person name="Chan C."/>
        </authorList>
    </citation>
    <scope>NUCLEOTIDE SEQUENCE [LARGE SCALE GENOMIC DNA]</scope>
</reference>
<dbReference type="Proteomes" id="UP001642464">
    <property type="component" value="Unassembled WGS sequence"/>
</dbReference>
<name>A0ABP0PLP9_9DINO</name>
<keyword evidence="3" id="KW-1185">Reference proteome</keyword>
<gene>
    <name evidence="2" type="ORF">SCF082_LOCUS36868</name>
</gene>
<proteinExistence type="predicted"/>
<evidence type="ECO:0000313" key="2">
    <source>
        <dbReference type="EMBL" id="CAK9076506.1"/>
    </source>
</evidence>
<evidence type="ECO:0000256" key="1">
    <source>
        <dbReference type="SAM" id="MobiDB-lite"/>
    </source>
</evidence>
<organism evidence="2 3">
    <name type="scientific">Durusdinium trenchii</name>
    <dbReference type="NCBI Taxonomy" id="1381693"/>
    <lineage>
        <taxon>Eukaryota</taxon>
        <taxon>Sar</taxon>
        <taxon>Alveolata</taxon>
        <taxon>Dinophyceae</taxon>
        <taxon>Suessiales</taxon>
        <taxon>Symbiodiniaceae</taxon>
        <taxon>Durusdinium</taxon>
    </lineage>
</organism>
<dbReference type="EMBL" id="CAXAMM010036991">
    <property type="protein sequence ID" value="CAK9076506.1"/>
    <property type="molecule type" value="Genomic_DNA"/>
</dbReference>
<feature type="compositionally biased region" description="Polar residues" evidence="1">
    <location>
        <begin position="357"/>
        <end position="368"/>
    </location>
</feature>
<comment type="caution">
    <text evidence="2">The sequence shown here is derived from an EMBL/GenBank/DDBJ whole genome shotgun (WGS) entry which is preliminary data.</text>
</comment>
<evidence type="ECO:0000313" key="3">
    <source>
        <dbReference type="Proteomes" id="UP001642464"/>
    </source>
</evidence>